<organism evidence="7 8">
    <name type="scientific">Mycolicibacterium gilvum</name>
    <dbReference type="NCBI Taxonomy" id="1804"/>
    <lineage>
        <taxon>Bacteria</taxon>
        <taxon>Bacillati</taxon>
        <taxon>Actinomycetota</taxon>
        <taxon>Actinomycetes</taxon>
        <taxon>Mycobacteriales</taxon>
        <taxon>Mycobacteriaceae</taxon>
        <taxon>Mycolicibacterium</taxon>
    </lineage>
</organism>
<evidence type="ECO:0000256" key="2">
    <source>
        <dbReference type="ARBA" id="ARBA00023015"/>
    </source>
</evidence>
<feature type="DNA-binding region" description="H-T-H motif" evidence="5">
    <location>
        <begin position="49"/>
        <end position="68"/>
    </location>
</feature>
<feature type="domain" description="HTH tetR-type" evidence="6">
    <location>
        <begin position="26"/>
        <end position="86"/>
    </location>
</feature>
<evidence type="ECO:0000256" key="3">
    <source>
        <dbReference type="ARBA" id="ARBA00023125"/>
    </source>
</evidence>
<protein>
    <submittedName>
        <fullName evidence="7">TetR family transcriptional regulator</fullName>
    </submittedName>
</protein>
<dbReference type="InterPro" id="IPR039538">
    <property type="entry name" value="BetI_C"/>
</dbReference>
<dbReference type="Proteomes" id="UP000254291">
    <property type="component" value="Unassembled WGS sequence"/>
</dbReference>
<dbReference type="InterPro" id="IPR009057">
    <property type="entry name" value="Homeodomain-like_sf"/>
</dbReference>
<keyword evidence="1" id="KW-0678">Repressor</keyword>
<name>A0A378SRP5_9MYCO</name>
<keyword evidence="2" id="KW-0805">Transcription regulation</keyword>
<dbReference type="PANTHER" id="PTHR30055:SF234">
    <property type="entry name" value="HTH-TYPE TRANSCRIPTIONAL REGULATOR BETI"/>
    <property type="match status" value="1"/>
</dbReference>
<keyword evidence="4" id="KW-0804">Transcription</keyword>
<proteinExistence type="predicted"/>
<dbReference type="EMBL" id="UGQM01000001">
    <property type="protein sequence ID" value="STZ44768.1"/>
    <property type="molecule type" value="Genomic_DNA"/>
</dbReference>
<evidence type="ECO:0000259" key="6">
    <source>
        <dbReference type="PROSITE" id="PS50977"/>
    </source>
</evidence>
<dbReference type="Pfam" id="PF00440">
    <property type="entry name" value="TetR_N"/>
    <property type="match status" value="1"/>
</dbReference>
<evidence type="ECO:0000313" key="7">
    <source>
        <dbReference type="EMBL" id="STZ44768.1"/>
    </source>
</evidence>
<dbReference type="PRINTS" id="PR00455">
    <property type="entry name" value="HTHTETR"/>
</dbReference>
<dbReference type="GO" id="GO:0003700">
    <property type="term" value="F:DNA-binding transcription factor activity"/>
    <property type="evidence" value="ECO:0007669"/>
    <property type="project" value="TreeGrafter"/>
</dbReference>
<dbReference type="Gene3D" id="1.10.357.10">
    <property type="entry name" value="Tetracycline Repressor, domain 2"/>
    <property type="match status" value="1"/>
</dbReference>
<dbReference type="RefSeq" id="WP_115327962.1">
    <property type="nucleotide sequence ID" value="NZ_JACKST010000084.1"/>
</dbReference>
<evidence type="ECO:0000313" key="8">
    <source>
        <dbReference type="Proteomes" id="UP000254291"/>
    </source>
</evidence>
<dbReference type="AlphaFoldDB" id="A0A378SRP5"/>
<sequence>MSAPDPAGPDLEAPRRPYAALFAKGEDRRQRILAVAERLLARNGWRTTSLAQIAKEAGVTPAGLLHHFESKEQLLNAVLDARDLDDDEHADRSGDLIAELSRVPKRFERAPELVGTYMVLLAENISPDAPLHDRLHKRYRAAAGIIKDLIIRGQEKGLYRNDFDAAHKATEILAFINGMEIQWLLDPSIPLTEVYKGYAESLARDLAPRTNPT</sequence>
<dbReference type="PANTHER" id="PTHR30055">
    <property type="entry name" value="HTH-TYPE TRANSCRIPTIONAL REGULATOR RUTR"/>
    <property type="match status" value="1"/>
</dbReference>
<dbReference type="PROSITE" id="PS50977">
    <property type="entry name" value="HTH_TETR_2"/>
    <property type="match status" value="1"/>
</dbReference>
<dbReference type="InterPro" id="IPR036271">
    <property type="entry name" value="Tet_transcr_reg_TetR-rel_C_sf"/>
</dbReference>
<dbReference type="GO" id="GO:0000976">
    <property type="term" value="F:transcription cis-regulatory region binding"/>
    <property type="evidence" value="ECO:0007669"/>
    <property type="project" value="TreeGrafter"/>
</dbReference>
<dbReference type="InterPro" id="IPR001647">
    <property type="entry name" value="HTH_TetR"/>
</dbReference>
<evidence type="ECO:0000256" key="1">
    <source>
        <dbReference type="ARBA" id="ARBA00022491"/>
    </source>
</evidence>
<dbReference type="Pfam" id="PF13977">
    <property type="entry name" value="TetR_C_6"/>
    <property type="match status" value="1"/>
</dbReference>
<gene>
    <name evidence="7" type="primary">acrR_2</name>
    <name evidence="7" type="ORF">NCTC10742_04010</name>
</gene>
<dbReference type="SUPFAM" id="SSF46689">
    <property type="entry name" value="Homeodomain-like"/>
    <property type="match status" value="1"/>
</dbReference>
<dbReference type="InterPro" id="IPR050109">
    <property type="entry name" value="HTH-type_TetR-like_transc_reg"/>
</dbReference>
<reference evidence="7 8" key="1">
    <citation type="submission" date="2018-06" db="EMBL/GenBank/DDBJ databases">
        <authorList>
            <consortium name="Pathogen Informatics"/>
            <person name="Doyle S."/>
        </authorList>
    </citation>
    <scope>NUCLEOTIDE SEQUENCE [LARGE SCALE GENOMIC DNA]</scope>
    <source>
        <strain evidence="7 8">NCTC10742</strain>
    </source>
</reference>
<keyword evidence="3 5" id="KW-0238">DNA-binding</keyword>
<evidence type="ECO:0000256" key="5">
    <source>
        <dbReference type="PROSITE-ProRule" id="PRU00335"/>
    </source>
</evidence>
<evidence type="ECO:0000256" key="4">
    <source>
        <dbReference type="ARBA" id="ARBA00023163"/>
    </source>
</evidence>
<accession>A0A378SRP5</accession>
<dbReference type="SUPFAM" id="SSF48498">
    <property type="entry name" value="Tetracyclin repressor-like, C-terminal domain"/>
    <property type="match status" value="1"/>
</dbReference>